<reference evidence="6" key="1">
    <citation type="journal article" date="2014" name="Int. J. Syst. Evol. Microbiol.">
        <title>Complete genome sequence of Corynebacterium casei LMG S-19264T (=DSM 44701T), isolated from a smear-ripened cheese.</title>
        <authorList>
            <consortium name="US DOE Joint Genome Institute (JGI-PGF)"/>
            <person name="Walter F."/>
            <person name="Albersmeier A."/>
            <person name="Kalinowski J."/>
            <person name="Ruckert C."/>
        </authorList>
    </citation>
    <scope>NUCLEOTIDE SEQUENCE</scope>
    <source>
        <strain evidence="6">CGMCC 1.12919</strain>
    </source>
</reference>
<comment type="caution">
    <text evidence="6">The sequence shown here is derived from an EMBL/GenBank/DDBJ whole genome shotgun (WGS) entry which is preliminary data.</text>
</comment>
<dbReference type="AlphaFoldDB" id="A0A916U8G5"/>
<evidence type="ECO:0000256" key="1">
    <source>
        <dbReference type="ARBA" id="ARBA00023015"/>
    </source>
</evidence>
<name>A0A916U8G5_9HYPH</name>
<proteinExistence type="predicted"/>
<keyword evidence="2 4" id="KW-0238">DNA-binding</keyword>
<dbReference type="InterPro" id="IPR009057">
    <property type="entry name" value="Homeodomain-like_sf"/>
</dbReference>
<dbReference type="GO" id="GO:0003700">
    <property type="term" value="F:DNA-binding transcription factor activity"/>
    <property type="evidence" value="ECO:0007669"/>
    <property type="project" value="TreeGrafter"/>
</dbReference>
<dbReference type="EMBL" id="BMGG01000003">
    <property type="protein sequence ID" value="GGC62465.1"/>
    <property type="molecule type" value="Genomic_DNA"/>
</dbReference>
<dbReference type="SUPFAM" id="SSF46689">
    <property type="entry name" value="Homeodomain-like"/>
    <property type="match status" value="1"/>
</dbReference>
<reference evidence="6" key="2">
    <citation type="submission" date="2020-09" db="EMBL/GenBank/DDBJ databases">
        <authorList>
            <person name="Sun Q."/>
            <person name="Zhou Y."/>
        </authorList>
    </citation>
    <scope>NUCLEOTIDE SEQUENCE</scope>
    <source>
        <strain evidence="6">CGMCC 1.12919</strain>
    </source>
</reference>
<keyword evidence="7" id="KW-1185">Reference proteome</keyword>
<evidence type="ECO:0000313" key="7">
    <source>
        <dbReference type="Proteomes" id="UP000637002"/>
    </source>
</evidence>
<keyword evidence="3" id="KW-0804">Transcription</keyword>
<dbReference type="Proteomes" id="UP000637002">
    <property type="component" value="Unassembled WGS sequence"/>
</dbReference>
<organism evidence="6 7">
    <name type="scientific">Chelatococcus reniformis</name>
    <dbReference type="NCBI Taxonomy" id="1494448"/>
    <lineage>
        <taxon>Bacteria</taxon>
        <taxon>Pseudomonadati</taxon>
        <taxon>Pseudomonadota</taxon>
        <taxon>Alphaproteobacteria</taxon>
        <taxon>Hyphomicrobiales</taxon>
        <taxon>Chelatococcaceae</taxon>
        <taxon>Chelatococcus</taxon>
    </lineage>
</organism>
<evidence type="ECO:0000259" key="5">
    <source>
        <dbReference type="PROSITE" id="PS50977"/>
    </source>
</evidence>
<dbReference type="Gene3D" id="1.10.357.10">
    <property type="entry name" value="Tetracycline Repressor, domain 2"/>
    <property type="match status" value="1"/>
</dbReference>
<dbReference type="Pfam" id="PF00440">
    <property type="entry name" value="TetR_N"/>
    <property type="match status" value="1"/>
</dbReference>
<evidence type="ECO:0000256" key="4">
    <source>
        <dbReference type="PROSITE-ProRule" id="PRU00335"/>
    </source>
</evidence>
<protein>
    <recommendedName>
        <fullName evidence="5">HTH tetR-type domain-containing protein</fullName>
    </recommendedName>
</protein>
<dbReference type="InterPro" id="IPR050109">
    <property type="entry name" value="HTH-type_TetR-like_transc_reg"/>
</dbReference>
<evidence type="ECO:0000256" key="3">
    <source>
        <dbReference type="ARBA" id="ARBA00023163"/>
    </source>
</evidence>
<keyword evidence="1" id="KW-0805">Transcription regulation</keyword>
<evidence type="ECO:0000256" key="2">
    <source>
        <dbReference type="ARBA" id="ARBA00023125"/>
    </source>
</evidence>
<feature type="domain" description="HTH tetR-type" evidence="5">
    <location>
        <begin position="17"/>
        <end position="78"/>
    </location>
</feature>
<dbReference type="PROSITE" id="PS50977">
    <property type="entry name" value="HTH_TETR_2"/>
    <property type="match status" value="1"/>
</dbReference>
<sequence>MARSGVKLAKMNERVPKGAREQIKQTACKLFARHGIDGVTVREIVAASGQKNHGSLTYYFGSKEALIREIVADGARIIDERRNAQLDALEAAGGPRTIREIVEALVIPSINLPEELGGSEQSYTRFIALLSLTHRDMFIAALEGRLNSGYLRCLQHLRRLLSDVPERTRNRRMVFLEAYLNSVLSLREWALAGPAKRYHMWLDENAVPDVVETIVAMLAADQPQPRTS</sequence>
<dbReference type="PANTHER" id="PTHR30055">
    <property type="entry name" value="HTH-TYPE TRANSCRIPTIONAL REGULATOR RUTR"/>
    <property type="match status" value="1"/>
</dbReference>
<evidence type="ECO:0000313" key="6">
    <source>
        <dbReference type="EMBL" id="GGC62465.1"/>
    </source>
</evidence>
<dbReference type="PANTHER" id="PTHR30055:SF234">
    <property type="entry name" value="HTH-TYPE TRANSCRIPTIONAL REGULATOR BETI"/>
    <property type="match status" value="1"/>
</dbReference>
<dbReference type="GO" id="GO:0000976">
    <property type="term" value="F:transcription cis-regulatory region binding"/>
    <property type="evidence" value="ECO:0007669"/>
    <property type="project" value="TreeGrafter"/>
</dbReference>
<accession>A0A916U8G5</accession>
<feature type="DNA-binding region" description="H-T-H motif" evidence="4">
    <location>
        <begin position="41"/>
        <end position="60"/>
    </location>
</feature>
<dbReference type="InterPro" id="IPR001647">
    <property type="entry name" value="HTH_TetR"/>
</dbReference>
<gene>
    <name evidence="6" type="ORF">GCM10010994_21290</name>
</gene>